<feature type="compositionally biased region" description="Polar residues" evidence="1">
    <location>
        <begin position="295"/>
        <end position="321"/>
    </location>
</feature>
<evidence type="ECO:0000313" key="3">
    <source>
        <dbReference type="EMBL" id="OCL12833.1"/>
    </source>
</evidence>
<name>A0A8E2F9J9_9PEZI</name>
<evidence type="ECO:0000256" key="1">
    <source>
        <dbReference type="SAM" id="MobiDB-lite"/>
    </source>
</evidence>
<dbReference type="OrthoDB" id="3801549at2759"/>
<organism evidence="3 4">
    <name type="scientific">Glonium stellatum</name>
    <dbReference type="NCBI Taxonomy" id="574774"/>
    <lineage>
        <taxon>Eukaryota</taxon>
        <taxon>Fungi</taxon>
        <taxon>Dikarya</taxon>
        <taxon>Ascomycota</taxon>
        <taxon>Pezizomycotina</taxon>
        <taxon>Dothideomycetes</taxon>
        <taxon>Pleosporomycetidae</taxon>
        <taxon>Gloniales</taxon>
        <taxon>Gloniaceae</taxon>
        <taxon>Glonium</taxon>
    </lineage>
</organism>
<keyword evidence="2" id="KW-0812">Transmembrane</keyword>
<feature type="compositionally biased region" description="Basic and acidic residues" evidence="1">
    <location>
        <begin position="367"/>
        <end position="378"/>
    </location>
</feature>
<keyword evidence="4" id="KW-1185">Reference proteome</keyword>
<gene>
    <name evidence="3" type="ORF">AOQ84DRAFT_418108</name>
</gene>
<feature type="compositionally biased region" description="Polar residues" evidence="1">
    <location>
        <begin position="172"/>
        <end position="184"/>
    </location>
</feature>
<feature type="region of interest" description="Disordered" evidence="1">
    <location>
        <begin position="216"/>
        <end position="324"/>
    </location>
</feature>
<feature type="region of interest" description="Disordered" evidence="1">
    <location>
        <begin position="356"/>
        <end position="378"/>
    </location>
</feature>
<keyword evidence="2" id="KW-0472">Membrane</keyword>
<sequence>MPYTGRHIHYILHKYRDWRLDSNGGCIYHVRYQNRYNHHKRFSCSANAPSSGSDGSSVQLPSIAGGVNPSNSSSLIPANSTSIPRTDSSDNNLPRGAIVGIAIGSGLTCVFLVITTMLLLIRQRHKTDDIINGSSTQLKKIPAYDQNTPGNGELGNNTVDDAAPNKPRGPWSPTSLNPHPTSSELESREAGATLELDSTPVSPIALRVPSSIAGYPSTTVCPSSSVGPRSYGQTNPNQLTAEPRVGQSSSQASFYTRSNPTGSPVSPVFPHASSSRVNGGSYGGISMPSSPDPPQSFTHNAQRPRTPTTINRHSSRMTSNGAGPYLTADRALGDGYWEAEAQQLEADARECLSGEAVSDKVGQGNTREYHEHLRDLRT</sequence>
<dbReference type="EMBL" id="KV748824">
    <property type="protein sequence ID" value="OCL12833.1"/>
    <property type="molecule type" value="Genomic_DNA"/>
</dbReference>
<keyword evidence="2" id="KW-1133">Transmembrane helix</keyword>
<protein>
    <submittedName>
        <fullName evidence="3">Uncharacterized protein</fullName>
    </submittedName>
</protein>
<dbReference type="AlphaFoldDB" id="A0A8E2F9J9"/>
<feature type="compositionally biased region" description="Polar residues" evidence="1">
    <location>
        <begin position="216"/>
        <end position="264"/>
    </location>
</feature>
<feature type="compositionally biased region" description="Polar residues" evidence="1">
    <location>
        <begin position="68"/>
        <end position="90"/>
    </location>
</feature>
<feature type="region of interest" description="Disordered" evidence="1">
    <location>
        <begin position="141"/>
        <end position="198"/>
    </location>
</feature>
<accession>A0A8E2F9J9</accession>
<evidence type="ECO:0000313" key="4">
    <source>
        <dbReference type="Proteomes" id="UP000250140"/>
    </source>
</evidence>
<feature type="compositionally biased region" description="Polar residues" evidence="1">
    <location>
        <begin position="145"/>
        <end position="159"/>
    </location>
</feature>
<dbReference type="Proteomes" id="UP000250140">
    <property type="component" value="Unassembled WGS sequence"/>
</dbReference>
<feature type="transmembrane region" description="Helical" evidence="2">
    <location>
        <begin position="97"/>
        <end position="121"/>
    </location>
</feature>
<feature type="region of interest" description="Disordered" evidence="1">
    <location>
        <begin position="53"/>
        <end position="90"/>
    </location>
</feature>
<proteinExistence type="predicted"/>
<reference evidence="3 4" key="1">
    <citation type="journal article" date="2016" name="Nat. Commun.">
        <title>Ectomycorrhizal ecology is imprinted in the genome of the dominant symbiotic fungus Cenococcum geophilum.</title>
        <authorList>
            <consortium name="DOE Joint Genome Institute"/>
            <person name="Peter M."/>
            <person name="Kohler A."/>
            <person name="Ohm R.A."/>
            <person name="Kuo A."/>
            <person name="Krutzmann J."/>
            <person name="Morin E."/>
            <person name="Arend M."/>
            <person name="Barry K.W."/>
            <person name="Binder M."/>
            <person name="Choi C."/>
            <person name="Clum A."/>
            <person name="Copeland A."/>
            <person name="Grisel N."/>
            <person name="Haridas S."/>
            <person name="Kipfer T."/>
            <person name="LaButti K."/>
            <person name="Lindquist E."/>
            <person name="Lipzen A."/>
            <person name="Maire R."/>
            <person name="Meier B."/>
            <person name="Mihaltcheva S."/>
            <person name="Molinier V."/>
            <person name="Murat C."/>
            <person name="Poggeler S."/>
            <person name="Quandt C.A."/>
            <person name="Sperisen C."/>
            <person name="Tritt A."/>
            <person name="Tisserant E."/>
            <person name="Crous P.W."/>
            <person name="Henrissat B."/>
            <person name="Nehls U."/>
            <person name="Egli S."/>
            <person name="Spatafora J.W."/>
            <person name="Grigoriev I.V."/>
            <person name="Martin F.M."/>
        </authorList>
    </citation>
    <scope>NUCLEOTIDE SEQUENCE [LARGE SCALE GENOMIC DNA]</scope>
    <source>
        <strain evidence="3 4">CBS 207.34</strain>
    </source>
</reference>
<evidence type="ECO:0000256" key="2">
    <source>
        <dbReference type="SAM" id="Phobius"/>
    </source>
</evidence>